<dbReference type="GO" id="GO:0071949">
    <property type="term" value="F:FAD binding"/>
    <property type="evidence" value="ECO:0007669"/>
    <property type="project" value="InterPro"/>
</dbReference>
<dbReference type="RefSeq" id="WP_034430477.1">
    <property type="nucleotide sequence ID" value="NZ_CBTK010000024.1"/>
</dbReference>
<dbReference type="InterPro" id="IPR000689">
    <property type="entry name" value="UbQ_mOase_COQ6"/>
</dbReference>
<comment type="subunit">
    <text evidence="10">Component of the Ubi complex metabolon, which regroups five ubiquinone biosynthesis proteins (UbiE, UbiF, UbiG, UbiH and UbiI) and two accessory factors (UbiK and the lipid-binding protein UbiJ).</text>
</comment>
<dbReference type="PANTHER" id="PTHR43876:SF7">
    <property type="entry name" value="UBIQUINONE BIOSYNTHESIS MONOOXYGENASE COQ6, MITOCHONDRIAL"/>
    <property type="match status" value="1"/>
</dbReference>
<evidence type="ECO:0000256" key="8">
    <source>
        <dbReference type="ARBA" id="ARBA00023033"/>
    </source>
</evidence>
<feature type="domain" description="FAD-binding" evidence="11">
    <location>
        <begin position="8"/>
        <end position="327"/>
    </location>
</feature>
<dbReference type="Proteomes" id="UP000019184">
    <property type="component" value="Unassembled WGS sequence"/>
</dbReference>
<dbReference type="InterPro" id="IPR002938">
    <property type="entry name" value="FAD-bd"/>
</dbReference>
<sequence length="408" mass="44077">MNTNSMDYDLIIAGGGMVGSALACALGQSDLKIALLEGLPLERIRPGDNLDARVSAISRASQRIFAAVGAWDGMTAWRVSPFREMRVWDATGSGQIHFDSATIGEPLLGWIIENRVIQHALLERARQLPTVDLLCPAALEAVQALDNNCWRVQLNDERVFTTRLLVGADGAQSKVRQWANIDTGGWNYDQSAVVANVRSTESHQETAWQRFLPTGPLAFLPLHDGRCSIVWATAPEQADALLALDNAAFADALTAAFDRRLGTIVDVGPRAAFPLRLQHAHAYVKPGIALIGDAAHVVHPLAGQGVNLGLLDAATLAEVLLDAITTGHDIGSLRVLRRYERWRKGDNLLMMAMMDGFKRLFGASLPPVQLLRNLGLSLTNATGPLKNLIACRAMGLEGDLPRLARGVG</sequence>
<evidence type="ECO:0000256" key="3">
    <source>
        <dbReference type="ARBA" id="ARBA00005349"/>
    </source>
</evidence>
<dbReference type="InterPro" id="IPR010971">
    <property type="entry name" value="UbiH/COQ6"/>
</dbReference>
<dbReference type="SUPFAM" id="SSF51905">
    <property type="entry name" value="FAD/NAD(P)-binding domain"/>
    <property type="match status" value="1"/>
</dbReference>
<dbReference type="OrthoDB" id="9769565at2"/>
<dbReference type="UniPathway" id="UPA00232"/>
<evidence type="ECO:0000256" key="4">
    <source>
        <dbReference type="ARBA" id="ARBA00022630"/>
    </source>
</evidence>
<keyword evidence="6" id="KW-0274">FAD</keyword>
<dbReference type="PRINTS" id="PR00420">
    <property type="entry name" value="RNGMNOXGNASE"/>
</dbReference>
<evidence type="ECO:0000256" key="1">
    <source>
        <dbReference type="ARBA" id="ARBA00001974"/>
    </source>
</evidence>
<proteinExistence type="inferred from homology"/>
<evidence type="ECO:0000256" key="9">
    <source>
        <dbReference type="ARBA" id="ARBA00023136"/>
    </source>
</evidence>
<dbReference type="InterPro" id="IPR036188">
    <property type="entry name" value="FAD/NAD-bd_sf"/>
</dbReference>
<evidence type="ECO:0000313" key="13">
    <source>
        <dbReference type="Proteomes" id="UP000019184"/>
    </source>
</evidence>
<dbReference type="FunFam" id="3.50.50.60:FF:000021">
    <property type="entry name" value="Ubiquinone biosynthesis monooxygenase COQ6"/>
    <property type="match status" value="1"/>
</dbReference>
<keyword evidence="13" id="KW-1185">Reference proteome</keyword>
<comment type="caution">
    <text evidence="12">The sequence shown here is derived from an EMBL/GenBank/DDBJ whole genome shotgun (WGS) entry which is preliminary data.</text>
</comment>
<dbReference type="NCBIfam" id="TIGR01988">
    <property type="entry name" value="Ubi-OHases"/>
    <property type="match status" value="1"/>
</dbReference>
<dbReference type="GO" id="GO:0110142">
    <property type="term" value="C:ubiquinone biosynthesis complex"/>
    <property type="evidence" value="ECO:0007669"/>
    <property type="project" value="UniProtKB-ARBA"/>
</dbReference>
<dbReference type="Gene3D" id="3.50.50.60">
    <property type="entry name" value="FAD/NAD(P)-binding domain"/>
    <property type="match status" value="2"/>
</dbReference>
<keyword evidence="7" id="KW-0560">Oxidoreductase</keyword>
<dbReference type="AlphaFoldDB" id="A0A7U7G935"/>
<accession>A0A7U7G935</accession>
<organism evidence="12 13">
    <name type="scientific">Candidatus Contendobacter odensis Run_B_J11</name>
    <dbReference type="NCBI Taxonomy" id="1400861"/>
    <lineage>
        <taxon>Bacteria</taxon>
        <taxon>Pseudomonadati</taxon>
        <taxon>Pseudomonadota</taxon>
        <taxon>Gammaproteobacteria</taxon>
        <taxon>Candidatus Competibacteraceae</taxon>
        <taxon>Candidatus Contendibacter</taxon>
    </lineage>
</organism>
<dbReference type="EMBL" id="CBTK010000024">
    <property type="protein sequence ID" value="CDH43457.1"/>
    <property type="molecule type" value="Genomic_DNA"/>
</dbReference>
<evidence type="ECO:0000256" key="5">
    <source>
        <dbReference type="ARBA" id="ARBA00022688"/>
    </source>
</evidence>
<evidence type="ECO:0000256" key="10">
    <source>
        <dbReference type="ARBA" id="ARBA00065734"/>
    </source>
</evidence>
<reference evidence="12 13" key="1">
    <citation type="journal article" date="2014" name="ISME J.">
        <title>Candidatus Competibacter-lineage genomes retrieved from metagenomes reveal functional metabolic diversity.</title>
        <authorList>
            <person name="McIlroy S.J."/>
            <person name="Albertsen M."/>
            <person name="Andresen E.K."/>
            <person name="Saunders A.M."/>
            <person name="Kristiansen R."/>
            <person name="Stokholm-Bjerregaard M."/>
            <person name="Nielsen K.L."/>
            <person name="Nielsen P.H."/>
        </authorList>
    </citation>
    <scope>NUCLEOTIDE SEQUENCE [LARGE SCALE GENOMIC DNA]</scope>
    <source>
        <strain evidence="12 13">Run_B_J11</strain>
    </source>
</reference>
<evidence type="ECO:0000259" key="11">
    <source>
        <dbReference type="Pfam" id="PF01494"/>
    </source>
</evidence>
<dbReference type="HAMAP" id="MF_03193">
    <property type="entry name" value="COQ6_monooxygenase"/>
    <property type="match status" value="1"/>
</dbReference>
<keyword evidence="8" id="KW-0503">Monooxygenase</keyword>
<comment type="pathway">
    <text evidence="2">Cofactor biosynthesis; ubiquinone biosynthesis.</text>
</comment>
<gene>
    <name evidence="12" type="primary">visC</name>
    <name evidence="12" type="ORF">BN874_120108</name>
</gene>
<dbReference type="PROSITE" id="PS01304">
    <property type="entry name" value="UBIH"/>
    <property type="match status" value="1"/>
</dbReference>
<dbReference type="GO" id="GO:0006744">
    <property type="term" value="P:ubiquinone biosynthetic process"/>
    <property type="evidence" value="ECO:0007669"/>
    <property type="project" value="UniProtKB-UniPathway"/>
</dbReference>
<comment type="cofactor">
    <cofactor evidence="1">
        <name>FAD</name>
        <dbReference type="ChEBI" id="CHEBI:57692"/>
    </cofactor>
</comment>
<dbReference type="PANTHER" id="PTHR43876">
    <property type="entry name" value="UBIQUINONE BIOSYNTHESIS MONOOXYGENASE COQ6, MITOCHONDRIAL"/>
    <property type="match status" value="1"/>
</dbReference>
<keyword evidence="9" id="KW-0472">Membrane</keyword>
<comment type="similarity">
    <text evidence="3">Belongs to the UbiH/COQ6 family.</text>
</comment>
<name>A0A7U7G935_9GAMM</name>
<evidence type="ECO:0000256" key="2">
    <source>
        <dbReference type="ARBA" id="ARBA00004749"/>
    </source>
</evidence>
<dbReference type="Pfam" id="PF01494">
    <property type="entry name" value="FAD_binding_3"/>
    <property type="match status" value="1"/>
</dbReference>
<evidence type="ECO:0000313" key="12">
    <source>
        <dbReference type="EMBL" id="CDH43457.1"/>
    </source>
</evidence>
<evidence type="ECO:0000256" key="6">
    <source>
        <dbReference type="ARBA" id="ARBA00022827"/>
    </source>
</evidence>
<protein>
    <submittedName>
        <fullName evidence="12">Oxidoreductase with FAD/NAD(P)-binding domain</fullName>
    </submittedName>
</protein>
<dbReference type="InterPro" id="IPR018168">
    <property type="entry name" value="Ubi_Hdrlase_CS"/>
</dbReference>
<keyword evidence="5" id="KW-0831">Ubiquinone biosynthesis</keyword>
<evidence type="ECO:0000256" key="7">
    <source>
        <dbReference type="ARBA" id="ARBA00023002"/>
    </source>
</evidence>
<keyword evidence="4" id="KW-0285">Flavoprotein</keyword>
<dbReference type="GO" id="GO:0106364">
    <property type="term" value="F:4-hydroxy-3-all-trans-polyprenylbenzoate oxygenase activity"/>
    <property type="evidence" value="ECO:0007669"/>
    <property type="project" value="InterPro"/>
</dbReference>
<dbReference type="InterPro" id="IPR051205">
    <property type="entry name" value="UbiH/COQ6_monooxygenase"/>
</dbReference>